<dbReference type="InterPro" id="IPR008925">
    <property type="entry name" value="aa_tRNA-synth_I_cd-bd_sf"/>
</dbReference>
<evidence type="ECO:0000313" key="10">
    <source>
        <dbReference type="EMBL" id="KKT38720.1"/>
    </source>
</evidence>
<dbReference type="PANTHER" id="PTHR43311:SF2">
    <property type="entry name" value="GLUTAMATE--TRNA LIGASE, MITOCHONDRIAL-RELATED"/>
    <property type="match status" value="1"/>
</dbReference>
<evidence type="ECO:0000259" key="9">
    <source>
        <dbReference type="Pfam" id="PF19269"/>
    </source>
</evidence>
<dbReference type="NCBIfam" id="TIGR00464">
    <property type="entry name" value="gltX_bact"/>
    <property type="match status" value="1"/>
</dbReference>
<dbReference type="InterPro" id="IPR020751">
    <property type="entry name" value="aa-tRNA-synth_I_codon-bd_sub2"/>
</dbReference>
<evidence type="ECO:0000256" key="4">
    <source>
        <dbReference type="ARBA" id="ARBA00022840"/>
    </source>
</evidence>
<dbReference type="SUPFAM" id="SSF52374">
    <property type="entry name" value="Nucleotidylyl transferase"/>
    <property type="match status" value="1"/>
</dbReference>
<dbReference type="CDD" id="cd00808">
    <property type="entry name" value="GluRS_core"/>
    <property type="match status" value="1"/>
</dbReference>
<dbReference type="FunFam" id="3.40.50.620:FF:000045">
    <property type="entry name" value="Glutamate--tRNA ligase, mitochondrial"/>
    <property type="match status" value="1"/>
</dbReference>
<dbReference type="GO" id="GO:0005524">
    <property type="term" value="F:ATP binding"/>
    <property type="evidence" value="ECO:0007669"/>
    <property type="project" value="UniProtKB-UniRule"/>
</dbReference>
<evidence type="ECO:0000313" key="11">
    <source>
        <dbReference type="Proteomes" id="UP000034617"/>
    </source>
</evidence>
<dbReference type="GO" id="GO:0000049">
    <property type="term" value="F:tRNA binding"/>
    <property type="evidence" value="ECO:0007669"/>
    <property type="project" value="InterPro"/>
</dbReference>
<dbReference type="GO" id="GO:0008270">
    <property type="term" value="F:zinc ion binding"/>
    <property type="evidence" value="ECO:0007669"/>
    <property type="project" value="InterPro"/>
</dbReference>
<dbReference type="HAMAP" id="MF_00022">
    <property type="entry name" value="Glu_tRNA_synth_type1"/>
    <property type="match status" value="1"/>
</dbReference>
<dbReference type="PATRIC" id="fig|1618447.3.peg.305"/>
<feature type="domain" description="Aminoacyl-tRNA synthetase class I anticodon-binding" evidence="9">
    <location>
        <begin position="349"/>
        <end position="462"/>
    </location>
</feature>
<keyword evidence="3 7" id="KW-0547">Nucleotide-binding</keyword>
<comment type="subcellular location">
    <subcellularLocation>
        <location evidence="7">Cytoplasm</location>
    </subcellularLocation>
</comment>
<comment type="subunit">
    <text evidence="7">Monomer.</text>
</comment>
<dbReference type="Proteomes" id="UP000034617">
    <property type="component" value="Unassembled WGS sequence"/>
</dbReference>
<name>A0A0G1GVQ9_9BACT</name>
<evidence type="ECO:0000256" key="5">
    <source>
        <dbReference type="ARBA" id="ARBA00022917"/>
    </source>
</evidence>
<dbReference type="PANTHER" id="PTHR43311">
    <property type="entry name" value="GLUTAMATE--TRNA LIGASE"/>
    <property type="match status" value="1"/>
</dbReference>
<dbReference type="GO" id="GO:0006424">
    <property type="term" value="P:glutamyl-tRNA aminoacylation"/>
    <property type="evidence" value="ECO:0007669"/>
    <property type="project" value="UniProtKB-UniRule"/>
</dbReference>
<keyword evidence="4 7" id="KW-0067">ATP-binding</keyword>
<evidence type="ECO:0000256" key="7">
    <source>
        <dbReference type="HAMAP-Rule" id="MF_00022"/>
    </source>
</evidence>
<evidence type="ECO:0000256" key="2">
    <source>
        <dbReference type="ARBA" id="ARBA00022598"/>
    </source>
</evidence>
<dbReference type="InterPro" id="IPR033910">
    <property type="entry name" value="GluRS_core"/>
</dbReference>
<dbReference type="InterPro" id="IPR049940">
    <property type="entry name" value="GluQ/Sye"/>
</dbReference>
<reference evidence="10 11" key="1">
    <citation type="journal article" date="2015" name="Nature">
        <title>rRNA introns, odd ribosomes, and small enigmatic genomes across a large radiation of phyla.</title>
        <authorList>
            <person name="Brown C.T."/>
            <person name="Hug L.A."/>
            <person name="Thomas B.C."/>
            <person name="Sharon I."/>
            <person name="Castelle C.J."/>
            <person name="Singh A."/>
            <person name="Wilkins M.J."/>
            <person name="Williams K.H."/>
            <person name="Banfield J.F."/>
        </authorList>
    </citation>
    <scope>NUCLEOTIDE SEQUENCE [LARGE SCALE GENOMIC DNA]</scope>
</reference>
<keyword evidence="6 7" id="KW-0030">Aminoacyl-tRNA synthetase</keyword>
<dbReference type="EMBL" id="LCHM01000007">
    <property type="protein sequence ID" value="KKT38720.1"/>
    <property type="molecule type" value="Genomic_DNA"/>
</dbReference>
<dbReference type="GO" id="GO:0004818">
    <property type="term" value="F:glutamate-tRNA ligase activity"/>
    <property type="evidence" value="ECO:0007669"/>
    <property type="project" value="UniProtKB-UniRule"/>
</dbReference>
<dbReference type="Pfam" id="PF19269">
    <property type="entry name" value="Anticodon_2"/>
    <property type="match status" value="1"/>
</dbReference>
<keyword evidence="2 7" id="KW-0436">Ligase</keyword>
<dbReference type="InterPro" id="IPR000924">
    <property type="entry name" value="Glu/Gln-tRNA-synth"/>
</dbReference>
<comment type="caution">
    <text evidence="10">The sequence shown here is derived from an EMBL/GenBank/DDBJ whole genome shotgun (WGS) entry which is preliminary data.</text>
</comment>
<comment type="catalytic activity">
    <reaction evidence="7">
        <text>tRNA(Glu) + L-glutamate + ATP = L-glutamyl-tRNA(Glu) + AMP + diphosphate</text>
        <dbReference type="Rhea" id="RHEA:23540"/>
        <dbReference type="Rhea" id="RHEA-COMP:9663"/>
        <dbReference type="Rhea" id="RHEA-COMP:9680"/>
        <dbReference type="ChEBI" id="CHEBI:29985"/>
        <dbReference type="ChEBI" id="CHEBI:30616"/>
        <dbReference type="ChEBI" id="CHEBI:33019"/>
        <dbReference type="ChEBI" id="CHEBI:78442"/>
        <dbReference type="ChEBI" id="CHEBI:78520"/>
        <dbReference type="ChEBI" id="CHEBI:456215"/>
        <dbReference type="EC" id="6.1.1.17"/>
    </reaction>
</comment>
<feature type="short sequence motif" description="'KMSKS' region" evidence="7">
    <location>
        <begin position="252"/>
        <end position="256"/>
    </location>
</feature>
<dbReference type="Pfam" id="PF00749">
    <property type="entry name" value="tRNA-synt_1c"/>
    <property type="match status" value="1"/>
</dbReference>
<accession>A0A0G1GVQ9</accession>
<comment type="function">
    <text evidence="7">Catalyzes the attachment of glutamate to tRNA(Glu) in a two-step reaction: glutamate is first activated by ATP to form Glu-AMP and then transferred to the acceptor end of tRNA(Glu).</text>
</comment>
<dbReference type="Gene3D" id="1.10.10.350">
    <property type="match status" value="1"/>
</dbReference>
<comment type="similarity">
    <text evidence="1 7">Belongs to the class-I aminoacyl-tRNA synthetase family. Glutamate--tRNA ligase type 1 subfamily.</text>
</comment>
<dbReference type="GO" id="GO:0005829">
    <property type="term" value="C:cytosol"/>
    <property type="evidence" value="ECO:0007669"/>
    <property type="project" value="TreeGrafter"/>
</dbReference>
<evidence type="ECO:0000259" key="8">
    <source>
        <dbReference type="Pfam" id="PF00749"/>
    </source>
</evidence>
<comment type="caution">
    <text evidence="7">Lacks conserved residue(s) required for the propagation of feature annotation.</text>
</comment>
<feature type="domain" description="Glutamyl/glutaminyl-tRNA synthetase class Ib catalytic" evidence="8">
    <location>
        <begin position="4"/>
        <end position="321"/>
    </location>
</feature>
<protein>
    <recommendedName>
        <fullName evidence="7">Glutamate--tRNA ligase</fullName>
        <ecNumber evidence="7">6.1.1.17</ecNumber>
    </recommendedName>
    <alternativeName>
        <fullName evidence="7">Glutamyl-tRNA synthetase</fullName>
        <shortName evidence="7">GluRS</shortName>
    </alternativeName>
</protein>
<organism evidence="10 11">
    <name type="scientific">Candidatus Gottesmanbacteria bacterium GW2011_GWB1_44_11c</name>
    <dbReference type="NCBI Taxonomy" id="1618447"/>
    <lineage>
        <taxon>Bacteria</taxon>
        <taxon>Candidatus Gottesmaniibacteriota</taxon>
    </lineage>
</organism>
<gene>
    <name evidence="7" type="primary">gltX</name>
    <name evidence="10" type="ORF">UW22_C0007G0023</name>
</gene>
<dbReference type="AlphaFoldDB" id="A0A0G1GVQ9"/>
<feature type="binding site" evidence="7">
    <location>
        <position position="255"/>
    </location>
    <ligand>
        <name>ATP</name>
        <dbReference type="ChEBI" id="CHEBI:30616"/>
    </ligand>
</feature>
<dbReference type="PRINTS" id="PR00987">
    <property type="entry name" value="TRNASYNTHGLU"/>
</dbReference>
<dbReference type="InterPro" id="IPR020058">
    <property type="entry name" value="Glu/Gln-tRNA-synth_Ib_cat-dom"/>
</dbReference>
<keyword evidence="7" id="KW-0963">Cytoplasm</keyword>
<keyword evidence="5 7" id="KW-0648">Protein biosynthesis</keyword>
<sequence length="463" mass="53707">MTPVRTRIAPSPTGLDLHIGNAYTALINYVVAKKHKGQFIIRIEDTDRTRLIEGSEQRIVESLTWLGIPHDEGPDIGGPYAPYRQSERLGMYKKYAEKLVENGHAYYCFCSSDRLEAMRKKQEEGHQPPMYDGLCKRIPHEEAIKRIRAGEKYVMRLNVPDTGTTTFHDLIRGDISFENKLIDDQVILKSDGYPTYHLGVVVDDHEMKISHVIRGEEWISSTPKHILLYQFFGWDVPVYAHLSVLRNPDKSKLSKRKNPVWVGEYRKRGFLKDAMLNYLALMAWSHPSGKELFSVKEMMEVFDLSQIQTTAPVFDQEKLRWMNGEYLRKIQNSEFRIQIYEFFKRKYPIEMIEKVLPLLTERMKTLAEFESLAGFFFERPKEYERPLKVTPLKVGIEALTESEWNHDAMEKAIRDASDKEGVQAKDVFMELRVAITGKTVGPPLLESLEILGKTETLERISNW</sequence>
<dbReference type="SUPFAM" id="SSF48163">
    <property type="entry name" value="An anticodon-binding domain of class I aminoacyl-tRNA synthetases"/>
    <property type="match status" value="1"/>
</dbReference>
<evidence type="ECO:0000256" key="3">
    <source>
        <dbReference type="ARBA" id="ARBA00022741"/>
    </source>
</evidence>
<dbReference type="InterPro" id="IPR045462">
    <property type="entry name" value="aa-tRNA-synth_I_cd-bd"/>
</dbReference>
<dbReference type="Gene3D" id="3.40.50.620">
    <property type="entry name" value="HUPs"/>
    <property type="match status" value="1"/>
</dbReference>
<proteinExistence type="inferred from homology"/>
<dbReference type="EC" id="6.1.1.17" evidence="7"/>
<dbReference type="InterPro" id="IPR004527">
    <property type="entry name" value="Glu-tRNA-ligase_bac/mito"/>
</dbReference>
<evidence type="ECO:0000256" key="6">
    <source>
        <dbReference type="ARBA" id="ARBA00023146"/>
    </source>
</evidence>
<dbReference type="InterPro" id="IPR014729">
    <property type="entry name" value="Rossmann-like_a/b/a_fold"/>
</dbReference>
<evidence type="ECO:0000256" key="1">
    <source>
        <dbReference type="ARBA" id="ARBA00007894"/>
    </source>
</evidence>